<dbReference type="FunFam" id="1.10.238.10:FF:000003">
    <property type="entry name" value="Calmodulin A"/>
    <property type="match status" value="1"/>
</dbReference>
<dbReference type="GO" id="GO:0016301">
    <property type="term" value="F:kinase activity"/>
    <property type="evidence" value="ECO:0007669"/>
    <property type="project" value="UniProtKB-KW"/>
</dbReference>
<name>S8C1Z1_9LAMI</name>
<evidence type="ECO:0000313" key="5">
    <source>
        <dbReference type="EMBL" id="EPS60780.1"/>
    </source>
</evidence>
<keyword evidence="1" id="KW-0479">Metal-binding</keyword>
<keyword evidence="2" id="KW-0677">Repeat</keyword>
<reference evidence="5 6" key="1">
    <citation type="journal article" date="2013" name="BMC Genomics">
        <title>The miniature genome of a carnivorous plant Genlisea aurea contains a low number of genes and short non-coding sequences.</title>
        <authorList>
            <person name="Leushkin E.V."/>
            <person name="Sutormin R.A."/>
            <person name="Nabieva E.R."/>
            <person name="Penin A.A."/>
            <person name="Kondrashov A.S."/>
            <person name="Logacheva M.D."/>
        </authorList>
    </citation>
    <scope>NUCLEOTIDE SEQUENCE [LARGE SCALE GENOMIC DNA]</scope>
</reference>
<dbReference type="Gene3D" id="1.10.238.10">
    <property type="entry name" value="EF-hand"/>
    <property type="match status" value="1"/>
</dbReference>
<keyword evidence="5" id="KW-0418">Kinase</keyword>
<dbReference type="Proteomes" id="UP000015453">
    <property type="component" value="Unassembled WGS sequence"/>
</dbReference>
<dbReference type="SMART" id="SM00054">
    <property type="entry name" value="EFh"/>
    <property type="match status" value="4"/>
</dbReference>
<keyword evidence="5" id="KW-0808">Transferase</keyword>
<dbReference type="GO" id="GO:0005509">
    <property type="term" value="F:calcium ion binding"/>
    <property type="evidence" value="ECO:0007669"/>
    <property type="project" value="InterPro"/>
</dbReference>
<feature type="domain" description="EF-hand" evidence="4">
    <location>
        <begin position="125"/>
        <end position="160"/>
    </location>
</feature>
<gene>
    <name evidence="5" type="ORF">M569_14022</name>
</gene>
<proteinExistence type="predicted"/>
<dbReference type="EMBL" id="AUSU01007305">
    <property type="protein sequence ID" value="EPS60780.1"/>
    <property type="molecule type" value="Genomic_DNA"/>
</dbReference>
<dbReference type="OrthoDB" id="26525at2759"/>
<evidence type="ECO:0000256" key="3">
    <source>
        <dbReference type="ARBA" id="ARBA00022837"/>
    </source>
</evidence>
<evidence type="ECO:0000256" key="2">
    <source>
        <dbReference type="ARBA" id="ARBA00022737"/>
    </source>
</evidence>
<feature type="domain" description="EF-hand" evidence="4">
    <location>
        <begin position="53"/>
        <end position="88"/>
    </location>
</feature>
<dbReference type="PROSITE" id="PS00018">
    <property type="entry name" value="EF_HAND_1"/>
    <property type="match status" value="2"/>
</dbReference>
<dbReference type="Pfam" id="PF13499">
    <property type="entry name" value="EF-hand_7"/>
    <property type="match status" value="2"/>
</dbReference>
<organism evidence="5 6">
    <name type="scientific">Genlisea aurea</name>
    <dbReference type="NCBI Taxonomy" id="192259"/>
    <lineage>
        <taxon>Eukaryota</taxon>
        <taxon>Viridiplantae</taxon>
        <taxon>Streptophyta</taxon>
        <taxon>Embryophyta</taxon>
        <taxon>Tracheophyta</taxon>
        <taxon>Spermatophyta</taxon>
        <taxon>Magnoliopsida</taxon>
        <taxon>eudicotyledons</taxon>
        <taxon>Gunneridae</taxon>
        <taxon>Pentapetalae</taxon>
        <taxon>asterids</taxon>
        <taxon>lamiids</taxon>
        <taxon>Lamiales</taxon>
        <taxon>Lentibulariaceae</taxon>
        <taxon>Genlisea</taxon>
    </lineage>
</organism>
<keyword evidence="3" id="KW-0106">Calcium</keyword>
<dbReference type="SUPFAM" id="SSF47473">
    <property type="entry name" value="EF-hand"/>
    <property type="match status" value="1"/>
</dbReference>
<dbReference type="PROSITE" id="PS50222">
    <property type="entry name" value="EF_HAND_2"/>
    <property type="match status" value="3"/>
</dbReference>
<keyword evidence="6" id="KW-1185">Reference proteome</keyword>
<comment type="caution">
    <text evidence="5">The sequence shown here is derived from an EMBL/GenBank/DDBJ whole genome shotgun (WGS) entry which is preliminary data.</text>
</comment>
<feature type="domain" description="EF-hand" evidence="4">
    <location>
        <begin position="161"/>
        <end position="190"/>
    </location>
</feature>
<evidence type="ECO:0000259" key="4">
    <source>
        <dbReference type="PROSITE" id="PS50222"/>
    </source>
</evidence>
<evidence type="ECO:0000256" key="1">
    <source>
        <dbReference type="ARBA" id="ARBA00022723"/>
    </source>
</evidence>
<dbReference type="InterPro" id="IPR011992">
    <property type="entry name" value="EF-hand-dom_pair"/>
</dbReference>
<protein>
    <submittedName>
        <fullName evidence="5">Calcium-dependent protein kinase</fullName>
    </submittedName>
</protein>
<dbReference type="AlphaFoldDB" id="S8C1Z1"/>
<feature type="non-terminal residue" evidence="5">
    <location>
        <position position="1"/>
    </location>
</feature>
<dbReference type="InterPro" id="IPR002048">
    <property type="entry name" value="EF_hand_dom"/>
</dbReference>
<sequence>SKLPLGHPWVVGDGVAPKKPPDHVVLRRFRRFSDMNYLMKTILRVISEGVSEIEISGCREMFSAIDSDSNGCISFRELETWFKRIDADLEESEMQRLMEAVDLDKNGGIDFWEFAAATLNPDMMKKEEHVLRAFSAMDVHGDGVLTEDEVVRIACQRLGMADSKDLREAFREIDRNNERKIEYQEFMQMM</sequence>
<dbReference type="InterPro" id="IPR018247">
    <property type="entry name" value="EF_Hand_1_Ca_BS"/>
</dbReference>
<evidence type="ECO:0000313" key="6">
    <source>
        <dbReference type="Proteomes" id="UP000015453"/>
    </source>
</evidence>
<dbReference type="PANTHER" id="PTHR45942">
    <property type="entry name" value="PROTEIN PHOSPATASE 3 REGULATORY SUBUNIT B ALPHA ISOFORM TYPE 1"/>
    <property type="match status" value="1"/>
</dbReference>
<dbReference type="CDD" id="cd00051">
    <property type="entry name" value="EFh"/>
    <property type="match status" value="1"/>
</dbReference>
<accession>S8C1Z1</accession>
<feature type="non-terminal residue" evidence="5">
    <location>
        <position position="190"/>
    </location>
</feature>